<evidence type="ECO:0000259" key="4">
    <source>
        <dbReference type="Pfam" id="PF08519"/>
    </source>
</evidence>
<dbReference type="GO" id="GO:0016887">
    <property type="term" value="F:ATP hydrolysis activity"/>
    <property type="evidence" value="ECO:0007669"/>
    <property type="project" value="InterPro"/>
</dbReference>
<proteinExistence type="inferred from homology"/>
<dbReference type="Gene3D" id="1.20.272.10">
    <property type="match status" value="1"/>
</dbReference>
<feature type="domain" description="DNA replication factor RFC1 C-terminal" evidence="4">
    <location>
        <begin position="412"/>
        <end position="539"/>
    </location>
</feature>
<dbReference type="InterPro" id="IPR008921">
    <property type="entry name" value="DNA_pol3_clamp-load_cplx_C"/>
</dbReference>
<dbReference type="PANTHER" id="PTHR23389">
    <property type="entry name" value="CHROMOSOME TRANSMISSION FIDELITY FACTOR 18"/>
    <property type="match status" value="1"/>
</dbReference>
<sequence length="555" mass="63544">MEYIDDTNRDGTSWTAKYCPKNLDQIIGNTETINFIGTWLMKFEENKIKALADMKNKKRKRKIKIAIDIVDDEVTDNTDNTDNNDNVDNIDNIDNIDNRDNIGDNDDVVDTLDNIDREDDEAIISEKISDISKKGPMSCVTVIGNHGVGKTCIINAILKTMGYVKQTINFSKIKKGTDIKDAISGIMNSSNIVSIMDGTRNNKICVVIDEVEAISSGSGRTCIIALLKNNIMTWTCPVIFISDGQHSRLLTELKKNSHEIKIPTPFKNEMLQLMKKILTNEKMLIHGANYGPFNSSLAYELIDHSQKDYRRLIMTLYDLKCNFSNKVITQSMFEEYLKLSKKKDEDFDLFRATNKLLQGYKSIDECIRYYETDKVVLPLMVQQNYIECINSKIGDMNSSDKFDIACCISELLSEGDVVENYIYGDQNWDINEVHGYYTCVAPSFLLTEKLKKEKYLQLAYPTDLNKASISKINKKNITNASKAFKNKNINDYIYINLIIRFLTSEDRIKECVDYLKDRDINIGNIESLMKVDKIKSKKTNLTLKQRKEISSFLNK</sequence>
<dbReference type="Pfam" id="PF08519">
    <property type="entry name" value="RFC1"/>
    <property type="match status" value="1"/>
</dbReference>
<dbReference type="SUPFAM" id="SSF52540">
    <property type="entry name" value="P-loop containing nucleoside triphosphate hydrolases"/>
    <property type="match status" value="1"/>
</dbReference>
<evidence type="ECO:0000256" key="2">
    <source>
        <dbReference type="ARBA" id="ARBA00022705"/>
    </source>
</evidence>
<accession>A0A3G4ZQF4</accession>
<dbReference type="InterPro" id="IPR027417">
    <property type="entry name" value="P-loop_NTPase"/>
</dbReference>
<reference evidence="5" key="1">
    <citation type="submission" date="2018-10" db="EMBL/GenBank/DDBJ databases">
        <title>Hidden diversity of soil giant viruses.</title>
        <authorList>
            <person name="Schulz F."/>
            <person name="Alteio L."/>
            <person name="Goudeau D."/>
            <person name="Ryan E.M."/>
            <person name="Malmstrom R.R."/>
            <person name="Blanchard J."/>
            <person name="Woyke T."/>
        </authorList>
    </citation>
    <scope>NUCLEOTIDE SEQUENCE</scope>
    <source>
        <strain evidence="5">TEV1</strain>
    </source>
</reference>
<evidence type="ECO:0000256" key="1">
    <source>
        <dbReference type="ARBA" id="ARBA00006116"/>
    </source>
</evidence>
<protein>
    <submittedName>
        <fullName evidence="5">Replication factor C large subunit</fullName>
    </submittedName>
</protein>
<dbReference type="GO" id="GO:0003689">
    <property type="term" value="F:DNA clamp loader activity"/>
    <property type="evidence" value="ECO:0007669"/>
    <property type="project" value="InterPro"/>
</dbReference>
<evidence type="ECO:0000313" key="5">
    <source>
        <dbReference type="EMBL" id="AYV75843.1"/>
    </source>
</evidence>
<dbReference type="SUPFAM" id="SSF48019">
    <property type="entry name" value="post-AAA+ oligomerization domain-like"/>
    <property type="match status" value="1"/>
</dbReference>
<dbReference type="Gene3D" id="3.40.50.300">
    <property type="entry name" value="P-loop containing nucleotide triphosphate hydrolases"/>
    <property type="match status" value="1"/>
</dbReference>
<dbReference type="Pfam" id="PF00004">
    <property type="entry name" value="AAA"/>
    <property type="match status" value="1"/>
</dbReference>
<comment type="similarity">
    <text evidence="1">Belongs to the activator 1 large subunit family.</text>
</comment>
<feature type="domain" description="ATPase AAA-type core" evidence="3">
    <location>
        <begin position="141"/>
        <end position="227"/>
    </location>
</feature>
<gene>
    <name evidence="5" type="ORF">Terrestrivirus3_112</name>
</gene>
<dbReference type="PANTHER" id="PTHR23389:SF6">
    <property type="entry name" value="REPLICATION FACTOR C SUBUNIT 1"/>
    <property type="match status" value="1"/>
</dbReference>
<dbReference type="GO" id="GO:0003677">
    <property type="term" value="F:DNA binding"/>
    <property type="evidence" value="ECO:0007669"/>
    <property type="project" value="InterPro"/>
</dbReference>
<dbReference type="GO" id="GO:0006260">
    <property type="term" value="P:DNA replication"/>
    <property type="evidence" value="ECO:0007669"/>
    <property type="project" value="UniProtKB-KW"/>
</dbReference>
<dbReference type="InterPro" id="IPR003959">
    <property type="entry name" value="ATPase_AAA_core"/>
</dbReference>
<dbReference type="InterPro" id="IPR013725">
    <property type="entry name" value="DNA_replication_fac_RFC1_C"/>
</dbReference>
<organism evidence="5">
    <name type="scientific">Terrestrivirus sp</name>
    <dbReference type="NCBI Taxonomy" id="2487775"/>
    <lineage>
        <taxon>Viruses</taxon>
        <taxon>Varidnaviria</taxon>
        <taxon>Bamfordvirae</taxon>
        <taxon>Nucleocytoviricota</taxon>
        <taxon>Megaviricetes</taxon>
        <taxon>Imitervirales</taxon>
        <taxon>Mimiviridae</taxon>
        <taxon>Klosneuvirinae</taxon>
    </lineage>
</organism>
<evidence type="ECO:0000259" key="3">
    <source>
        <dbReference type="Pfam" id="PF00004"/>
    </source>
</evidence>
<dbReference type="GO" id="GO:0005524">
    <property type="term" value="F:ATP binding"/>
    <property type="evidence" value="ECO:0007669"/>
    <property type="project" value="InterPro"/>
</dbReference>
<dbReference type="EMBL" id="MK071981">
    <property type="protein sequence ID" value="AYV75843.1"/>
    <property type="molecule type" value="Genomic_DNA"/>
</dbReference>
<keyword evidence="2" id="KW-0235">DNA replication</keyword>
<name>A0A3G4ZQF4_9VIRU</name>